<dbReference type="GO" id="GO:0008270">
    <property type="term" value="F:zinc ion binding"/>
    <property type="evidence" value="ECO:0007669"/>
    <property type="project" value="UniProtKB-KW"/>
</dbReference>
<dbReference type="InterPro" id="IPR013088">
    <property type="entry name" value="Znf_NHR/GATA"/>
</dbReference>
<dbReference type="GO" id="GO:0000978">
    <property type="term" value="F:RNA polymerase II cis-regulatory region sequence-specific DNA binding"/>
    <property type="evidence" value="ECO:0007669"/>
    <property type="project" value="InterPro"/>
</dbReference>
<keyword evidence="9" id="KW-0675">Receptor</keyword>
<dbReference type="PANTHER" id="PTHR24083">
    <property type="entry name" value="NUCLEAR HORMONE RECEPTOR"/>
    <property type="match status" value="1"/>
</dbReference>
<dbReference type="PROSITE" id="PS51030">
    <property type="entry name" value="NUCLEAR_REC_DBD_2"/>
    <property type="match status" value="1"/>
</dbReference>
<keyword evidence="7" id="KW-0238">DNA-binding</keyword>
<evidence type="ECO:0000256" key="8">
    <source>
        <dbReference type="ARBA" id="ARBA00023163"/>
    </source>
</evidence>
<dbReference type="EnsemblMetazoa" id="CJA41479b.1">
    <property type="protein sequence ID" value="CJA41479b.1"/>
    <property type="gene ID" value="WBGene00217327"/>
</dbReference>
<evidence type="ECO:0000256" key="4">
    <source>
        <dbReference type="ARBA" id="ARBA00022771"/>
    </source>
</evidence>
<keyword evidence="13" id="KW-1185">Reference proteome</keyword>
<dbReference type="FunFam" id="3.30.50.10:FF:000050">
    <property type="entry name" value="Nuclear Hormone Receptor family"/>
    <property type="match status" value="1"/>
</dbReference>
<evidence type="ECO:0000256" key="9">
    <source>
        <dbReference type="ARBA" id="ARBA00023170"/>
    </source>
</evidence>
<dbReference type="SUPFAM" id="SSF57716">
    <property type="entry name" value="Glucocorticoid receptor-like (DNA-binding domain)"/>
    <property type="match status" value="1"/>
</dbReference>
<dbReference type="GO" id="GO:0003700">
    <property type="term" value="F:DNA-binding transcription factor activity"/>
    <property type="evidence" value="ECO:0007669"/>
    <property type="project" value="InterPro"/>
</dbReference>
<reference evidence="13" key="1">
    <citation type="submission" date="2010-08" db="EMBL/GenBank/DDBJ databases">
        <authorList>
            <consortium name="Caenorhabditis japonica Sequencing Consortium"/>
            <person name="Wilson R.K."/>
        </authorList>
    </citation>
    <scope>NUCLEOTIDE SEQUENCE [LARGE SCALE GENOMIC DNA]</scope>
    <source>
        <strain evidence="13">DF5081</strain>
    </source>
</reference>
<dbReference type="AlphaFoldDB" id="A0A8R1ERU4"/>
<evidence type="ECO:0000256" key="2">
    <source>
        <dbReference type="ARBA" id="ARBA00005993"/>
    </source>
</evidence>
<comment type="similarity">
    <text evidence="2">Belongs to the nuclear hormone receptor family.</text>
</comment>
<name>A0A8R1ERU4_CAEJA</name>
<keyword evidence="8" id="KW-0804">Transcription</keyword>
<accession>A0A8R1ERU4</accession>
<keyword evidence="3" id="KW-0479">Metal-binding</keyword>
<protein>
    <submittedName>
        <fullName evidence="12">Nuclear receptor domain-containing protein</fullName>
    </submittedName>
</protein>
<evidence type="ECO:0000259" key="11">
    <source>
        <dbReference type="PROSITE" id="PS51030"/>
    </source>
</evidence>
<proteinExistence type="inferred from homology"/>
<dbReference type="CDD" id="cd06960">
    <property type="entry name" value="NR_DBD_HNF4A"/>
    <property type="match status" value="1"/>
</dbReference>
<evidence type="ECO:0000256" key="10">
    <source>
        <dbReference type="ARBA" id="ARBA00023242"/>
    </source>
</evidence>
<keyword evidence="4" id="KW-0863">Zinc-finger</keyword>
<dbReference type="PRINTS" id="PR00047">
    <property type="entry name" value="STROIDFINGER"/>
</dbReference>
<dbReference type="InterPro" id="IPR049636">
    <property type="entry name" value="HNF4-like_DBD"/>
</dbReference>
<dbReference type="Pfam" id="PF00105">
    <property type="entry name" value="zf-C4"/>
    <property type="match status" value="1"/>
</dbReference>
<sequence>MSGVQECGNRVSYDVPSCNGCKTFFRRTILSGRKFTCTKAKNCLDGVEPIDMSKRLCRACRFAKCVAVGMNPMAIQSAVKSQEGNVLRKEVLNQRKSMGVVSSLMATEEDLLSRMIEKLSIVESKVEPLHRSGIPARL</sequence>
<dbReference type="SMART" id="SM00399">
    <property type="entry name" value="ZnF_C4"/>
    <property type="match status" value="1"/>
</dbReference>
<dbReference type="InterPro" id="IPR001628">
    <property type="entry name" value="Znf_hrmn_rcpt"/>
</dbReference>
<evidence type="ECO:0000256" key="3">
    <source>
        <dbReference type="ARBA" id="ARBA00022723"/>
    </source>
</evidence>
<dbReference type="Gene3D" id="3.30.50.10">
    <property type="entry name" value="Erythroid Transcription Factor GATA-1, subunit A"/>
    <property type="match status" value="1"/>
</dbReference>
<evidence type="ECO:0000256" key="1">
    <source>
        <dbReference type="ARBA" id="ARBA00004123"/>
    </source>
</evidence>
<evidence type="ECO:0000313" key="13">
    <source>
        <dbReference type="Proteomes" id="UP000005237"/>
    </source>
</evidence>
<evidence type="ECO:0000256" key="7">
    <source>
        <dbReference type="ARBA" id="ARBA00023125"/>
    </source>
</evidence>
<organism evidence="12 13">
    <name type="scientific">Caenorhabditis japonica</name>
    <dbReference type="NCBI Taxonomy" id="281687"/>
    <lineage>
        <taxon>Eukaryota</taxon>
        <taxon>Metazoa</taxon>
        <taxon>Ecdysozoa</taxon>
        <taxon>Nematoda</taxon>
        <taxon>Chromadorea</taxon>
        <taxon>Rhabditida</taxon>
        <taxon>Rhabditina</taxon>
        <taxon>Rhabditomorpha</taxon>
        <taxon>Rhabditoidea</taxon>
        <taxon>Rhabditidae</taxon>
        <taxon>Peloderinae</taxon>
        <taxon>Caenorhabditis</taxon>
    </lineage>
</organism>
<dbReference type="GO" id="GO:0005634">
    <property type="term" value="C:nucleus"/>
    <property type="evidence" value="ECO:0007669"/>
    <property type="project" value="UniProtKB-SubCell"/>
</dbReference>
<keyword evidence="5" id="KW-0862">Zinc</keyword>
<reference evidence="12" key="2">
    <citation type="submission" date="2022-06" db="UniProtKB">
        <authorList>
            <consortium name="EnsemblMetazoa"/>
        </authorList>
    </citation>
    <scope>IDENTIFICATION</scope>
    <source>
        <strain evidence="12">DF5081</strain>
    </source>
</reference>
<evidence type="ECO:0000256" key="5">
    <source>
        <dbReference type="ARBA" id="ARBA00022833"/>
    </source>
</evidence>
<comment type="subcellular location">
    <subcellularLocation>
        <location evidence="1">Nucleus</location>
    </subcellularLocation>
</comment>
<keyword evidence="10" id="KW-0539">Nucleus</keyword>
<evidence type="ECO:0000256" key="6">
    <source>
        <dbReference type="ARBA" id="ARBA00023015"/>
    </source>
</evidence>
<dbReference type="Proteomes" id="UP000005237">
    <property type="component" value="Unassembled WGS sequence"/>
</dbReference>
<keyword evidence="6" id="KW-0805">Transcription regulation</keyword>
<evidence type="ECO:0000313" key="12">
    <source>
        <dbReference type="EnsemblMetazoa" id="CJA41479b.1"/>
    </source>
</evidence>
<feature type="domain" description="Nuclear receptor" evidence="11">
    <location>
        <begin position="1"/>
        <end position="77"/>
    </location>
</feature>
<dbReference type="GO" id="GO:0042594">
    <property type="term" value="P:response to starvation"/>
    <property type="evidence" value="ECO:0007669"/>
    <property type="project" value="UniProtKB-ARBA"/>
</dbReference>
<dbReference type="InterPro" id="IPR050274">
    <property type="entry name" value="Nuclear_hormone_rcpt_NR2"/>
</dbReference>